<feature type="compositionally biased region" description="Polar residues" evidence="2">
    <location>
        <begin position="71"/>
        <end position="81"/>
    </location>
</feature>
<keyword evidence="3" id="KW-0812">Transmembrane</keyword>
<reference evidence="7" key="1">
    <citation type="journal article" date="2020" name="Stud. Mycol.">
        <title>101 Dothideomycetes genomes: a test case for predicting lifestyles and emergence of pathogens.</title>
        <authorList>
            <person name="Haridas S."/>
            <person name="Albert R."/>
            <person name="Binder M."/>
            <person name="Bloem J."/>
            <person name="Labutti K."/>
            <person name="Salamov A."/>
            <person name="Andreopoulos B."/>
            <person name="Baker S."/>
            <person name="Barry K."/>
            <person name="Bills G."/>
            <person name="Bluhm B."/>
            <person name="Cannon C."/>
            <person name="Castanera R."/>
            <person name="Culley D."/>
            <person name="Daum C."/>
            <person name="Ezra D."/>
            <person name="Gonzalez J."/>
            <person name="Henrissat B."/>
            <person name="Kuo A."/>
            <person name="Liang C."/>
            <person name="Lipzen A."/>
            <person name="Lutzoni F."/>
            <person name="Magnuson J."/>
            <person name="Mondo S."/>
            <person name="Nolan M."/>
            <person name="Ohm R."/>
            <person name="Pangilinan J."/>
            <person name="Park H.-J."/>
            <person name="Ramirez L."/>
            <person name="Alfaro M."/>
            <person name="Sun H."/>
            <person name="Tritt A."/>
            <person name="Yoshinaga Y."/>
            <person name="Zwiers L.-H."/>
            <person name="Turgeon B."/>
            <person name="Goodwin S."/>
            <person name="Spatafora J."/>
            <person name="Crous P."/>
            <person name="Grigoriev I."/>
        </authorList>
    </citation>
    <scope>NUCLEOTIDE SEQUENCE</scope>
    <source>
        <strain evidence="7">CBS 113979</strain>
    </source>
</reference>
<keyword evidence="7" id="KW-0378">Hydrolase</keyword>
<feature type="transmembrane region" description="Helical" evidence="3">
    <location>
        <begin position="195"/>
        <end position="214"/>
    </location>
</feature>
<dbReference type="PANTHER" id="PTHR10404:SF71">
    <property type="entry name" value="CARBOXYPEPTIDASE TRE2, PUTATIVE (AFU_ORTHOLOGUE AFUA_3G10650)-RELATED"/>
    <property type="match status" value="1"/>
</dbReference>
<feature type="domain" description="PA" evidence="4">
    <location>
        <begin position="342"/>
        <end position="429"/>
    </location>
</feature>
<feature type="compositionally biased region" description="Low complexity" evidence="2">
    <location>
        <begin position="51"/>
        <end position="63"/>
    </location>
</feature>
<dbReference type="Pfam" id="PF04389">
    <property type="entry name" value="Peptidase_M28"/>
    <property type="match status" value="1"/>
</dbReference>
<evidence type="ECO:0000313" key="7">
    <source>
        <dbReference type="EMBL" id="KAF1987295.1"/>
    </source>
</evidence>
<keyword evidence="7" id="KW-0645">Protease</keyword>
<evidence type="ECO:0000256" key="3">
    <source>
        <dbReference type="SAM" id="Phobius"/>
    </source>
</evidence>
<dbReference type="GO" id="GO:0004180">
    <property type="term" value="F:carboxypeptidase activity"/>
    <property type="evidence" value="ECO:0007669"/>
    <property type="project" value="UniProtKB-KW"/>
</dbReference>
<keyword evidence="7" id="KW-0121">Carboxypeptidase</keyword>
<feature type="compositionally biased region" description="Basic and acidic residues" evidence="2">
    <location>
        <begin position="1"/>
        <end position="10"/>
    </location>
</feature>
<dbReference type="PANTHER" id="PTHR10404">
    <property type="entry name" value="N-ACETYLATED-ALPHA-LINKED ACIDIC DIPEPTIDASE"/>
    <property type="match status" value="1"/>
</dbReference>
<dbReference type="SUPFAM" id="SSF47672">
    <property type="entry name" value="Transferrin receptor-like dimerisation domain"/>
    <property type="match status" value="1"/>
</dbReference>
<evidence type="ECO:0000256" key="2">
    <source>
        <dbReference type="SAM" id="MobiDB-lite"/>
    </source>
</evidence>
<dbReference type="InterPro" id="IPR046450">
    <property type="entry name" value="PA_dom_sf"/>
</dbReference>
<dbReference type="CDD" id="cd08022">
    <property type="entry name" value="M28_PSMA_like"/>
    <property type="match status" value="1"/>
</dbReference>
<evidence type="ECO:0000259" key="5">
    <source>
        <dbReference type="Pfam" id="PF04253"/>
    </source>
</evidence>
<accession>A0A6G1H297</accession>
<evidence type="ECO:0000256" key="1">
    <source>
        <dbReference type="ARBA" id="ARBA00005634"/>
    </source>
</evidence>
<dbReference type="InterPro" id="IPR003137">
    <property type="entry name" value="PA_domain"/>
</dbReference>
<dbReference type="CDD" id="cd02121">
    <property type="entry name" value="PA_GCPII_like"/>
    <property type="match status" value="1"/>
</dbReference>
<sequence length="921" mass="103310">MASDEKHTYDPSDYETLPIPSYEEATSSRPPSTNPLLRPSEPSTDAERQGFLSPSTLFPPSSQSRRRNGYQAPSVQSARNSVDSDELDALEGLVSDDDGDSGDDEERELRREVEEMEEDLEGAEGDSRARRRARNRSEMRSRFQKRWAGLSTTLSSITSPFRGFKIPWPSFQGITDRVNAVPDQYKPGWAIIARLFGLFVLVSLLYVLVVMEVFPGGKLGMSGPFNMEWVRTTAQGSVDELRIRGYLRHVTSYSHIAGSEGDFYLAQWVENHFKGAGMDSVEMKEYQVYLNYPKENGRRVAIIDPPELKWEAKLEEEPAYKNPTAQQQNTMVFHGHSRAGNVTGPLIYVNYGSRADFKALHDSGIIVKGSIALVRYYGSQGDRALKVKAAEEWGCVGALIYSDPAEDGFVKGDVWPKGRWRPSDGVQRGAVSLMSWVVGDVLTPGWASVVGAKRVSKDNNPGLVNIPSLPLAWRDAQKLLQALKGHGQQLPEEWAGGVPEVDEWWSGDLHSPVVNLLNEQDENDKQPIWNVMGRFEGTSEKEKKVIVGNHRDSWCFGSADPGSGTAIMLEVVNILGQLREQGWRPLRTIEVASWDGEEYNLIGSTEYVEDNITDLRNNGVAYLNVDVGVVGNKFEASASPLFKRALHRVLSRVADPFQRKSLMDIWHENKSKLGGLGAGSDYVAFQDIAGTSSIDFGFVYPDGQGFPYHSCYETFEWMEQYGDPGFQYHKVLAQVWVLLILEFSQEPIVPFDMEAYAEAVGQYTDDLVKYSESKGAPWEPNKEGAMFNAKPLFDAVNLFKAAAKNFAGWENAWVEEVFGRNRGFEREGVTAERIAYNNKMSRFETDLLDIPRDEKDKDQHGVPGREQFKHVIFGPQLWSGYDEAFFPSIRDAIDAQNWTSAQFQLEKVARILKAASEKLMP</sequence>
<feature type="domain" description="Peptidase M28" evidence="6">
    <location>
        <begin position="530"/>
        <end position="713"/>
    </location>
</feature>
<evidence type="ECO:0000259" key="4">
    <source>
        <dbReference type="Pfam" id="PF02225"/>
    </source>
</evidence>
<dbReference type="EMBL" id="ML977153">
    <property type="protein sequence ID" value="KAF1987295.1"/>
    <property type="molecule type" value="Genomic_DNA"/>
</dbReference>
<feature type="domain" description="Transferrin receptor-like dimerisation" evidence="5">
    <location>
        <begin position="788"/>
        <end position="919"/>
    </location>
</feature>
<dbReference type="OrthoDB" id="5841748at2759"/>
<dbReference type="InterPro" id="IPR007484">
    <property type="entry name" value="Peptidase_M28"/>
</dbReference>
<feature type="compositionally biased region" description="Polar residues" evidence="2">
    <location>
        <begin position="24"/>
        <end position="35"/>
    </location>
</feature>
<dbReference type="AlphaFoldDB" id="A0A6G1H297"/>
<dbReference type="FunFam" id="3.50.30.30:FF:000029">
    <property type="entry name" value="Glutamate carboxypeptidase Tre2, putative"/>
    <property type="match status" value="1"/>
</dbReference>
<dbReference type="Gene3D" id="3.50.30.30">
    <property type="match status" value="1"/>
</dbReference>
<organism evidence="7 8">
    <name type="scientific">Aulographum hederae CBS 113979</name>
    <dbReference type="NCBI Taxonomy" id="1176131"/>
    <lineage>
        <taxon>Eukaryota</taxon>
        <taxon>Fungi</taxon>
        <taxon>Dikarya</taxon>
        <taxon>Ascomycota</taxon>
        <taxon>Pezizomycotina</taxon>
        <taxon>Dothideomycetes</taxon>
        <taxon>Pleosporomycetidae</taxon>
        <taxon>Aulographales</taxon>
        <taxon>Aulographaceae</taxon>
    </lineage>
</organism>
<dbReference type="SUPFAM" id="SSF53187">
    <property type="entry name" value="Zn-dependent exopeptidases"/>
    <property type="match status" value="1"/>
</dbReference>
<evidence type="ECO:0000313" key="8">
    <source>
        <dbReference type="Proteomes" id="UP000800041"/>
    </source>
</evidence>
<evidence type="ECO:0000259" key="6">
    <source>
        <dbReference type="Pfam" id="PF04389"/>
    </source>
</evidence>
<dbReference type="Pfam" id="PF02225">
    <property type="entry name" value="PA"/>
    <property type="match status" value="1"/>
</dbReference>
<feature type="compositionally biased region" description="Acidic residues" evidence="2">
    <location>
        <begin position="83"/>
        <end position="106"/>
    </location>
</feature>
<dbReference type="InterPro" id="IPR036757">
    <property type="entry name" value="TFR-like_dimer_dom_sf"/>
</dbReference>
<feature type="compositionally biased region" description="Acidic residues" evidence="2">
    <location>
        <begin position="114"/>
        <end position="124"/>
    </location>
</feature>
<keyword evidence="3" id="KW-0472">Membrane</keyword>
<protein>
    <submittedName>
        <fullName evidence="7">Carboxypeptidase</fullName>
    </submittedName>
</protein>
<dbReference type="FunFam" id="3.40.630.10:FF:000101">
    <property type="entry name" value="N-acetylated alpha-linked acidic dipeptidase like 1"/>
    <property type="match status" value="1"/>
</dbReference>
<gene>
    <name evidence="7" type="ORF">K402DRAFT_330914</name>
</gene>
<comment type="similarity">
    <text evidence="1">Belongs to the peptidase M28 family. M28B subfamily.</text>
</comment>
<proteinExistence type="inferred from homology"/>
<keyword evidence="8" id="KW-1185">Reference proteome</keyword>
<feature type="region of interest" description="Disordered" evidence="2">
    <location>
        <begin position="1"/>
        <end position="137"/>
    </location>
</feature>
<dbReference type="Gene3D" id="1.20.930.40">
    <property type="entry name" value="Transferrin receptor-like, dimerisation domain"/>
    <property type="match status" value="1"/>
</dbReference>
<name>A0A6G1H297_9PEZI</name>
<dbReference type="InterPro" id="IPR039373">
    <property type="entry name" value="Peptidase_M28B"/>
</dbReference>
<dbReference type="SUPFAM" id="SSF52025">
    <property type="entry name" value="PA domain"/>
    <property type="match status" value="1"/>
</dbReference>
<dbReference type="Proteomes" id="UP000800041">
    <property type="component" value="Unassembled WGS sequence"/>
</dbReference>
<dbReference type="Pfam" id="PF04253">
    <property type="entry name" value="TFR_dimer"/>
    <property type="match status" value="1"/>
</dbReference>
<dbReference type="Gene3D" id="3.40.630.10">
    <property type="entry name" value="Zn peptidases"/>
    <property type="match status" value="1"/>
</dbReference>
<keyword evidence="3" id="KW-1133">Transmembrane helix</keyword>
<dbReference type="InterPro" id="IPR007365">
    <property type="entry name" value="TFR-like_dimer_dom"/>
</dbReference>